<dbReference type="InterPro" id="IPR003439">
    <property type="entry name" value="ABC_transporter-like_ATP-bd"/>
</dbReference>
<evidence type="ECO:0000259" key="5">
    <source>
        <dbReference type="PROSITE" id="PS50893"/>
    </source>
</evidence>
<dbReference type="CDD" id="cd03264">
    <property type="entry name" value="ABC_drug_resistance_like"/>
    <property type="match status" value="1"/>
</dbReference>
<dbReference type="Pfam" id="PF00005">
    <property type="entry name" value="ABC_tran"/>
    <property type="match status" value="1"/>
</dbReference>
<dbReference type="GO" id="GO:0005524">
    <property type="term" value="F:ATP binding"/>
    <property type="evidence" value="ECO:0007669"/>
    <property type="project" value="UniProtKB-KW"/>
</dbReference>
<evidence type="ECO:0000313" key="7">
    <source>
        <dbReference type="Proteomes" id="UP001519287"/>
    </source>
</evidence>
<dbReference type="InterPro" id="IPR003593">
    <property type="entry name" value="AAA+_ATPase"/>
</dbReference>
<dbReference type="RefSeq" id="WP_209978124.1">
    <property type="nucleotide sequence ID" value="NZ_JAGGLB010000043.1"/>
</dbReference>
<dbReference type="Proteomes" id="UP001519287">
    <property type="component" value="Unassembled WGS sequence"/>
</dbReference>
<evidence type="ECO:0000256" key="4">
    <source>
        <dbReference type="ARBA" id="ARBA00022840"/>
    </source>
</evidence>
<evidence type="ECO:0000256" key="2">
    <source>
        <dbReference type="ARBA" id="ARBA00022448"/>
    </source>
</evidence>
<protein>
    <submittedName>
        <fullName evidence="6">ABC-2 type transport system ATP-binding protein</fullName>
    </submittedName>
</protein>
<keyword evidence="7" id="KW-1185">Reference proteome</keyword>
<evidence type="ECO:0000256" key="1">
    <source>
        <dbReference type="ARBA" id="ARBA00005417"/>
    </source>
</evidence>
<dbReference type="Gene3D" id="3.40.50.300">
    <property type="entry name" value="P-loop containing nucleotide triphosphate hydrolases"/>
    <property type="match status" value="1"/>
</dbReference>
<reference evidence="6 7" key="1">
    <citation type="submission" date="2021-03" db="EMBL/GenBank/DDBJ databases">
        <title>Genomic Encyclopedia of Type Strains, Phase IV (KMG-IV): sequencing the most valuable type-strain genomes for metagenomic binning, comparative biology and taxonomic classification.</title>
        <authorList>
            <person name="Goeker M."/>
        </authorList>
    </citation>
    <scope>NUCLEOTIDE SEQUENCE [LARGE SCALE GENOMIC DNA]</scope>
    <source>
        <strain evidence="6 7">DSM 26048</strain>
    </source>
</reference>
<dbReference type="InterPro" id="IPR017871">
    <property type="entry name" value="ABC_transporter-like_CS"/>
</dbReference>
<dbReference type="SUPFAM" id="SSF52540">
    <property type="entry name" value="P-loop containing nucleoside triphosphate hydrolases"/>
    <property type="match status" value="1"/>
</dbReference>
<sequence length="287" mass="32183">MEIQIQQLSKRFGEKKALNKVNLRIGEGMFGLLGPNGAGKTSLMRILTTLLPKSEGSIQMAGVPIEDKMKIRSMVGYLPQDFSVYPSFTVYEAMDYLAILSGLDDRKARKEKIRLLLAKVNLEAQMKTKVRSLSGGMKRRLGIAQAIIHDPQVLIVDEPTAGLDPEERIRFRNLLRDFSEGRIVILSTHIVEDIEFTCENLAVLKQGQLLYEGKVKGLLLQAEGHVWTAAIERQELESIREKYAIISTVSEGDSIRLRLLGSERPFSHAEAVRPTIEDAYMKLMGEA</sequence>
<dbReference type="PANTHER" id="PTHR43335:SF2">
    <property type="entry name" value="ABC TRANSPORTER, ATP-BINDING PROTEIN"/>
    <property type="match status" value="1"/>
</dbReference>
<evidence type="ECO:0000313" key="6">
    <source>
        <dbReference type="EMBL" id="MBP1996051.1"/>
    </source>
</evidence>
<dbReference type="EMBL" id="JAGGLB010000043">
    <property type="protein sequence ID" value="MBP1996051.1"/>
    <property type="molecule type" value="Genomic_DNA"/>
</dbReference>
<dbReference type="SMART" id="SM00382">
    <property type="entry name" value="AAA"/>
    <property type="match status" value="1"/>
</dbReference>
<keyword evidence="2" id="KW-0813">Transport</keyword>
<dbReference type="InterPro" id="IPR027417">
    <property type="entry name" value="P-loop_NTPase"/>
</dbReference>
<comment type="caution">
    <text evidence="6">The sequence shown here is derived from an EMBL/GenBank/DDBJ whole genome shotgun (WGS) entry which is preliminary data.</text>
</comment>
<dbReference type="PROSITE" id="PS00211">
    <property type="entry name" value="ABC_TRANSPORTER_1"/>
    <property type="match status" value="1"/>
</dbReference>
<dbReference type="PROSITE" id="PS50893">
    <property type="entry name" value="ABC_TRANSPORTER_2"/>
    <property type="match status" value="1"/>
</dbReference>
<gene>
    <name evidence="6" type="ORF">J2Z66_007695</name>
</gene>
<keyword evidence="3" id="KW-0547">Nucleotide-binding</keyword>
<dbReference type="PANTHER" id="PTHR43335">
    <property type="entry name" value="ABC TRANSPORTER, ATP-BINDING PROTEIN"/>
    <property type="match status" value="1"/>
</dbReference>
<organism evidence="6 7">
    <name type="scientific">Paenibacillus eucommiae</name>
    <dbReference type="NCBI Taxonomy" id="1355755"/>
    <lineage>
        <taxon>Bacteria</taxon>
        <taxon>Bacillati</taxon>
        <taxon>Bacillota</taxon>
        <taxon>Bacilli</taxon>
        <taxon>Bacillales</taxon>
        <taxon>Paenibacillaceae</taxon>
        <taxon>Paenibacillus</taxon>
    </lineage>
</organism>
<keyword evidence="4 6" id="KW-0067">ATP-binding</keyword>
<feature type="domain" description="ABC transporter" evidence="5">
    <location>
        <begin position="3"/>
        <end position="231"/>
    </location>
</feature>
<evidence type="ECO:0000256" key="3">
    <source>
        <dbReference type="ARBA" id="ARBA00022741"/>
    </source>
</evidence>
<accession>A0ABS4J873</accession>
<name>A0ABS4J873_9BACL</name>
<comment type="similarity">
    <text evidence="1">Belongs to the ABC transporter superfamily.</text>
</comment>
<proteinExistence type="inferred from homology"/>